<dbReference type="Proteomes" id="UP000283576">
    <property type="component" value="Unassembled WGS sequence"/>
</dbReference>
<dbReference type="InterPro" id="IPR051013">
    <property type="entry name" value="MBL_superfamily_lactonases"/>
</dbReference>
<organism evidence="7 8">
    <name type="scientific">Staphylococcus gallinarum</name>
    <dbReference type="NCBI Taxonomy" id="1293"/>
    <lineage>
        <taxon>Bacteria</taxon>
        <taxon>Bacillati</taxon>
        <taxon>Bacillota</taxon>
        <taxon>Bacilli</taxon>
        <taxon>Bacillales</taxon>
        <taxon>Staphylococcaceae</taxon>
        <taxon>Staphylococcus</taxon>
    </lineage>
</organism>
<keyword evidence="3" id="KW-0479">Metal-binding</keyword>
<evidence type="ECO:0000313" key="7">
    <source>
        <dbReference type="EMBL" id="RIL43727.1"/>
    </source>
</evidence>
<comment type="caution">
    <text evidence="7">The sequence shown here is derived from an EMBL/GenBank/DDBJ whole genome shotgun (WGS) entry which is preliminary data.</text>
</comment>
<dbReference type="SMART" id="SM00849">
    <property type="entry name" value="Lactamase_B"/>
    <property type="match status" value="1"/>
</dbReference>
<dbReference type="GO" id="GO:0016787">
    <property type="term" value="F:hydrolase activity"/>
    <property type="evidence" value="ECO:0007669"/>
    <property type="project" value="UniProtKB-KW"/>
</dbReference>
<evidence type="ECO:0000256" key="3">
    <source>
        <dbReference type="ARBA" id="ARBA00022723"/>
    </source>
</evidence>
<comment type="cofactor">
    <cofactor evidence="1">
        <name>Zn(2+)</name>
        <dbReference type="ChEBI" id="CHEBI:29105"/>
    </cofactor>
</comment>
<proteinExistence type="inferred from homology"/>
<evidence type="ECO:0000256" key="2">
    <source>
        <dbReference type="ARBA" id="ARBA00007749"/>
    </source>
</evidence>
<evidence type="ECO:0000259" key="6">
    <source>
        <dbReference type="SMART" id="SM00849"/>
    </source>
</evidence>
<keyword evidence="4" id="KW-0378">Hydrolase</keyword>
<sequence length="273" mass="30575">MTRNINVHILHTGSVIVDSALPFNHKKNLPLSWSGFIQTRSKHICLPVSIYLIEHPKGLVLIDTGWHESNRQHDYSKNAASLSQKAILPKGQAVHEHLAKLGYQITDVDYVILSHLHNDHVSGLPHVAQAHHIMVSDEEWSAANNNNNYELGMCQNIPIDTFPLEHKGIGPTGKSYDLFNDGTVEFIHTPGHSPGHCVTRIKRHKEADQFLLLTSNVGYAKSSWRHGILPKYVDDKDATINSLNWVKVQATNPNCIDAIANHDPHIKPQIINL</sequence>
<accession>A0A418HPX3</accession>
<dbReference type="PANTHER" id="PTHR42978">
    <property type="entry name" value="QUORUM-QUENCHING LACTONASE YTNP-RELATED-RELATED"/>
    <property type="match status" value="1"/>
</dbReference>
<reference evidence="7 8" key="1">
    <citation type="journal article" date="2016" name="Front. Microbiol.">
        <title>Comprehensive Phylogenetic Analysis of Bovine Non-aureus Staphylococci Species Based on Whole-Genome Sequencing.</title>
        <authorList>
            <person name="Naushad S."/>
            <person name="Barkema H.W."/>
            <person name="Luby C."/>
            <person name="Condas L.A."/>
            <person name="Nobrega D.B."/>
            <person name="Carson D.A."/>
            <person name="De Buck J."/>
        </authorList>
    </citation>
    <scope>NUCLEOTIDE SEQUENCE [LARGE SCALE GENOMIC DNA]</scope>
    <source>
        <strain evidence="7 8">SNUC 1388</strain>
    </source>
</reference>
<dbReference type="GO" id="GO:0046872">
    <property type="term" value="F:metal ion binding"/>
    <property type="evidence" value="ECO:0007669"/>
    <property type="project" value="UniProtKB-KW"/>
</dbReference>
<protein>
    <submittedName>
        <fullName evidence="7">N-acyl homoserine lactonase family protein</fullName>
    </submittedName>
</protein>
<dbReference type="Gene3D" id="3.60.15.10">
    <property type="entry name" value="Ribonuclease Z/Hydroxyacylglutathione hydrolase-like"/>
    <property type="match status" value="1"/>
</dbReference>
<keyword evidence="5" id="KW-0862">Zinc</keyword>
<dbReference type="RefSeq" id="WP_107526615.1">
    <property type="nucleotide sequence ID" value="NZ_JAIBNU010000003.1"/>
</dbReference>
<evidence type="ECO:0000313" key="8">
    <source>
        <dbReference type="Proteomes" id="UP000283576"/>
    </source>
</evidence>
<dbReference type="InterPro" id="IPR036866">
    <property type="entry name" value="RibonucZ/Hydroxyglut_hydro"/>
</dbReference>
<evidence type="ECO:0000256" key="1">
    <source>
        <dbReference type="ARBA" id="ARBA00001947"/>
    </source>
</evidence>
<feature type="domain" description="Metallo-beta-lactamase" evidence="6">
    <location>
        <begin position="47"/>
        <end position="262"/>
    </location>
</feature>
<comment type="similarity">
    <text evidence="2">Belongs to the metallo-beta-lactamase superfamily.</text>
</comment>
<dbReference type="SUPFAM" id="SSF56281">
    <property type="entry name" value="Metallo-hydrolase/oxidoreductase"/>
    <property type="match status" value="1"/>
</dbReference>
<dbReference type="EMBL" id="QXRZ01000002">
    <property type="protein sequence ID" value="RIL43727.1"/>
    <property type="molecule type" value="Genomic_DNA"/>
</dbReference>
<dbReference type="PANTHER" id="PTHR42978:SF2">
    <property type="entry name" value="102 KBASES UNSTABLE REGION: FROM 1 TO 119443"/>
    <property type="match status" value="1"/>
</dbReference>
<dbReference type="AlphaFoldDB" id="A0A418HPX3"/>
<evidence type="ECO:0000256" key="4">
    <source>
        <dbReference type="ARBA" id="ARBA00022801"/>
    </source>
</evidence>
<evidence type="ECO:0000256" key="5">
    <source>
        <dbReference type="ARBA" id="ARBA00022833"/>
    </source>
</evidence>
<gene>
    <name evidence="7" type="ORF">BUZ01_03640</name>
</gene>
<name>A0A418HPX3_STAGA</name>
<dbReference type="Pfam" id="PF00753">
    <property type="entry name" value="Lactamase_B"/>
    <property type="match status" value="1"/>
</dbReference>
<dbReference type="InterPro" id="IPR001279">
    <property type="entry name" value="Metallo-B-lactamas"/>
</dbReference>
<dbReference type="CDD" id="cd07729">
    <property type="entry name" value="AHL_lactonase_MBL-fold"/>
    <property type="match status" value="1"/>
</dbReference>